<dbReference type="SUPFAM" id="SSF48366">
    <property type="entry name" value="Ras GEF"/>
    <property type="match status" value="1"/>
</dbReference>
<evidence type="ECO:0000256" key="1">
    <source>
        <dbReference type="ARBA" id="ARBA00022658"/>
    </source>
</evidence>
<dbReference type="AlphaFoldDB" id="A0A0D0VTF0"/>
<dbReference type="InterPro" id="IPR001895">
    <property type="entry name" value="RASGEF_cat_dom"/>
</dbReference>
<dbReference type="Pfam" id="PF00617">
    <property type="entry name" value="RasGEF"/>
    <property type="match status" value="1"/>
</dbReference>
<sequence length="408" mass="45227">MRKQTLSMTSNTSESALTSQGSRGVKGILEDQKSALYDAEKLAEPDKKKKMNDGSQGCLDNSEESTGPEERQTGPVQAKCDTIVDPIANGISPVYVALKDLLNRLFTAIASSQDNAFTKSFFLTYRRFCHPQDLMLEFLQRFHEVEDYAVSSDVKKWALLKLTGALVNWTNRYPGDCVSTSTPIIFGEIIALLFKYTFMAHLNSDLISIQNGLLKATDPDESWSLHSHDVTSHSVEDGTGVLTHNERVRKLDDNEGGDEMNSIARKTASNLSASTGTVSLEGVKHRQSESDSRGIEILSGVSTVGKEGSLSGSQHSHTRSSGASYRMNGMQISDEVADEKWGTALNMVMRMEPKVFAAELTRMQWELFLDIRPRDVFRHALGKEIGGPVGKSIDFFNQLSRWISRLLF</sequence>
<keyword evidence="1 2" id="KW-0344">Guanine-nucleotide releasing factor</keyword>
<feature type="region of interest" description="Disordered" evidence="3">
    <location>
        <begin position="39"/>
        <end position="77"/>
    </location>
</feature>
<dbReference type="InterPro" id="IPR000651">
    <property type="entry name" value="Ras-like_Gua-exchang_fac_N"/>
</dbReference>
<gene>
    <name evidence="6" type="ORF">I312_00237</name>
</gene>
<dbReference type="Gene3D" id="1.20.870.10">
    <property type="entry name" value="Son of sevenless (SoS) protein Chain: S domain 1"/>
    <property type="match status" value="1"/>
</dbReference>
<dbReference type="InterPro" id="IPR023578">
    <property type="entry name" value="Ras_GEF_dom_sf"/>
</dbReference>
<feature type="compositionally biased region" description="Polar residues" evidence="3">
    <location>
        <begin position="1"/>
        <end position="22"/>
    </location>
</feature>
<organism evidence="6">
    <name type="scientific">Cryptococcus bacillisporus CA1280</name>
    <dbReference type="NCBI Taxonomy" id="1296109"/>
    <lineage>
        <taxon>Eukaryota</taxon>
        <taxon>Fungi</taxon>
        <taxon>Dikarya</taxon>
        <taxon>Basidiomycota</taxon>
        <taxon>Agaricomycotina</taxon>
        <taxon>Tremellomycetes</taxon>
        <taxon>Tremellales</taxon>
        <taxon>Cryptococcaceae</taxon>
        <taxon>Cryptococcus</taxon>
        <taxon>Cryptococcus gattii species complex</taxon>
    </lineage>
</organism>
<dbReference type="GO" id="GO:0005886">
    <property type="term" value="C:plasma membrane"/>
    <property type="evidence" value="ECO:0007669"/>
    <property type="project" value="TreeGrafter"/>
</dbReference>
<dbReference type="GO" id="GO:0005085">
    <property type="term" value="F:guanyl-nucleotide exchange factor activity"/>
    <property type="evidence" value="ECO:0007669"/>
    <property type="project" value="UniProtKB-KW"/>
</dbReference>
<dbReference type="PROSITE" id="PS50212">
    <property type="entry name" value="RASGEF_NTER"/>
    <property type="match status" value="1"/>
</dbReference>
<dbReference type="InterPro" id="IPR036964">
    <property type="entry name" value="RASGEF_cat_dom_sf"/>
</dbReference>
<dbReference type="InterPro" id="IPR008937">
    <property type="entry name" value="Ras-like_GEF"/>
</dbReference>
<evidence type="ECO:0000256" key="3">
    <source>
        <dbReference type="SAM" id="MobiDB-lite"/>
    </source>
</evidence>
<accession>A0A0D0VTF0</accession>
<evidence type="ECO:0000259" key="5">
    <source>
        <dbReference type="PROSITE" id="PS50212"/>
    </source>
</evidence>
<feature type="compositionally biased region" description="Polar residues" evidence="3">
    <location>
        <begin position="310"/>
        <end position="323"/>
    </location>
</feature>
<evidence type="ECO:0000313" key="6">
    <source>
        <dbReference type="EMBL" id="KIR50301.1"/>
    </source>
</evidence>
<dbReference type="PROSITE" id="PS50009">
    <property type="entry name" value="RASGEF_CAT"/>
    <property type="match status" value="1"/>
</dbReference>
<dbReference type="PANTHER" id="PTHR23113">
    <property type="entry name" value="GUANINE NUCLEOTIDE EXCHANGE FACTOR"/>
    <property type="match status" value="1"/>
</dbReference>
<proteinExistence type="predicted"/>
<reference evidence="6" key="1">
    <citation type="submission" date="2015-01" db="EMBL/GenBank/DDBJ databases">
        <title>The Genome Sequence of Cryptococcus gattii CA1280.</title>
        <authorList>
            <consortium name="The Broad Institute Genomics Platform"/>
            <person name="Cuomo C."/>
            <person name="Litvintseva A."/>
            <person name="Chen Y."/>
            <person name="Heitman J."/>
            <person name="Sun S."/>
            <person name="Springer D."/>
            <person name="Dromer F."/>
            <person name="Young S."/>
            <person name="Zeng Q."/>
            <person name="Gargeya S."/>
            <person name="Abouelleil A."/>
            <person name="Alvarado L."/>
            <person name="Chapman S.B."/>
            <person name="Gainer-Dewar J."/>
            <person name="Goldberg J."/>
            <person name="Griggs A."/>
            <person name="Gujja S."/>
            <person name="Hansen M."/>
            <person name="Howarth C."/>
            <person name="Imamovic A."/>
            <person name="Larimer J."/>
            <person name="Murphy C."/>
            <person name="Naylor J."/>
            <person name="Pearson M."/>
            <person name="Priest M."/>
            <person name="Roberts A."/>
            <person name="Saif S."/>
            <person name="Shea T."/>
            <person name="Sykes S."/>
            <person name="Wortman J."/>
            <person name="Nusbaum C."/>
            <person name="Birren B."/>
        </authorList>
    </citation>
    <scope>NUCLEOTIDE SEQUENCE [LARGE SCALE GENOMIC DNA]</scope>
    <source>
        <strain evidence="6">CA1280</strain>
    </source>
</reference>
<protein>
    <recommendedName>
        <fullName evidence="7">N-terminal Ras-GEF domain-containing protein</fullName>
    </recommendedName>
</protein>
<feature type="region of interest" description="Disordered" evidence="3">
    <location>
        <begin position="305"/>
        <end position="324"/>
    </location>
</feature>
<evidence type="ECO:0000259" key="4">
    <source>
        <dbReference type="PROSITE" id="PS50009"/>
    </source>
</evidence>
<dbReference type="GO" id="GO:0007265">
    <property type="term" value="P:Ras protein signal transduction"/>
    <property type="evidence" value="ECO:0007669"/>
    <property type="project" value="TreeGrafter"/>
</dbReference>
<dbReference type="OrthoDB" id="28357at2759"/>
<feature type="domain" description="Ras-GEF" evidence="4">
    <location>
        <begin position="352"/>
        <end position="408"/>
    </location>
</feature>
<feature type="region of interest" description="Disordered" evidence="3">
    <location>
        <begin position="1"/>
        <end position="25"/>
    </location>
</feature>
<evidence type="ECO:0008006" key="7">
    <source>
        <dbReference type="Google" id="ProtNLM"/>
    </source>
</evidence>
<dbReference type="EMBL" id="KN847973">
    <property type="protein sequence ID" value="KIR50301.1"/>
    <property type="molecule type" value="Genomic_DNA"/>
</dbReference>
<dbReference type="HOGENOM" id="CLU_674416_0_0_1"/>
<dbReference type="Gene3D" id="1.10.840.10">
    <property type="entry name" value="Ras guanine-nucleotide exchange factors catalytic domain"/>
    <property type="match status" value="1"/>
</dbReference>
<dbReference type="Pfam" id="PF00618">
    <property type="entry name" value="RasGEF_N"/>
    <property type="match status" value="1"/>
</dbReference>
<feature type="domain" description="N-terminal Ras-GEF" evidence="5">
    <location>
        <begin position="89"/>
        <end position="214"/>
    </location>
</feature>
<evidence type="ECO:0000256" key="2">
    <source>
        <dbReference type="PROSITE-ProRule" id="PRU00168"/>
    </source>
</evidence>
<dbReference type="PANTHER" id="PTHR23113:SF348">
    <property type="entry name" value="GUANYL-NUCLEOTIDE EXCHANGE FACTOR RASGEF, PUTATIVE (AFU_ORTHOLOGUE AFUA_1G04700)-RELATED"/>
    <property type="match status" value="1"/>
</dbReference>
<name>A0A0D0VTF0_CRYGA</name>